<keyword evidence="3" id="KW-1185">Reference proteome</keyword>
<dbReference type="Pfam" id="PF12802">
    <property type="entry name" value="MarR_2"/>
    <property type="match status" value="1"/>
</dbReference>
<evidence type="ECO:0000313" key="2">
    <source>
        <dbReference type="EMBL" id="SEO22584.1"/>
    </source>
</evidence>
<keyword evidence="2" id="KW-0238">DNA-binding</keyword>
<reference evidence="3" key="1">
    <citation type="submission" date="2016-10" db="EMBL/GenBank/DDBJ databases">
        <authorList>
            <person name="Varghese N."/>
            <person name="Submissions S."/>
        </authorList>
    </citation>
    <scope>NUCLEOTIDE SEQUENCE [LARGE SCALE GENOMIC DNA]</scope>
    <source>
        <strain evidence="3">Gh-48</strain>
    </source>
</reference>
<dbReference type="OrthoDB" id="759747at2"/>
<dbReference type="SMART" id="SM00347">
    <property type="entry name" value="HTH_MARR"/>
    <property type="match status" value="1"/>
</dbReference>
<dbReference type="PANTHER" id="PTHR33164">
    <property type="entry name" value="TRANSCRIPTIONAL REGULATOR, MARR FAMILY"/>
    <property type="match status" value="1"/>
</dbReference>
<dbReference type="AlphaFoldDB" id="A0A1H8MZ43"/>
<dbReference type="STRING" id="551995.SAMN05192574_106160"/>
<dbReference type="Gene3D" id="1.10.10.10">
    <property type="entry name" value="Winged helix-like DNA-binding domain superfamily/Winged helix DNA-binding domain"/>
    <property type="match status" value="1"/>
</dbReference>
<dbReference type="CDD" id="cd00090">
    <property type="entry name" value="HTH_ARSR"/>
    <property type="match status" value="1"/>
</dbReference>
<dbReference type="InterPro" id="IPR036390">
    <property type="entry name" value="WH_DNA-bd_sf"/>
</dbReference>
<accession>A0A1H8MZ43</accession>
<organism evidence="2 3">
    <name type="scientific">Mucilaginibacter gossypiicola</name>
    <dbReference type="NCBI Taxonomy" id="551995"/>
    <lineage>
        <taxon>Bacteria</taxon>
        <taxon>Pseudomonadati</taxon>
        <taxon>Bacteroidota</taxon>
        <taxon>Sphingobacteriia</taxon>
        <taxon>Sphingobacteriales</taxon>
        <taxon>Sphingobacteriaceae</taxon>
        <taxon>Mucilaginibacter</taxon>
    </lineage>
</organism>
<dbReference type="GO" id="GO:0006950">
    <property type="term" value="P:response to stress"/>
    <property type="evidence" value="ECO:0007669"/>
    <property type="project" value="TreeGrafter"/>
</dbReference>
<dbReference type="InterPro" id="IPR036388">
    <property type="entry name" value="WH-like_DNA-bd_sf"/>
</dbReference>
<protein>
    <submittedName>
        <fullName evidence="2">DNA-binding transcriptional regulator, MarR family</fullName>
    </submittedName>
</protein>
<dbReference type="RefSeq" id="WP_091213073.1">
    <property type="nucleotide sequence ID" value="NZ_FOCL01000006.1"/>
</dbReference>
<evidence type="ECO:0000313" key="3">
    <source>
        <dbReference type="Proteomes" id="UP000198942"/>
    </source>
</evidence>
<dbReference type="InterPro" id="IPR039422">
    <property type="entry name" value="MarR/SlyA-like"/>
</dbReference>
<gene>
    <name evidence="2" type="ORF">SAMN05192574_106160</name>
</gene>
<dbReference type="Proteomes" id="UP000198942">
    <property type="component" value="Unassembled WGS sequence"/>
</dbReference>
<name>A0A1H8MZ43_9SPHI</name>
<evidence type="ECO:0000259" key="1">
    <source>
        <dbReference type="PROSITE" id="PS50995"/>
    </source>
</evidence>
<feature type="domain" description="HTH marR-type" evidence="1">
    <location>
        <begin position="9"/>
        <end position="144"/>
    </location>
</feature>
<dbReference type="EMBL" id="FOCL01000006">
    <property type="protein sequence ID" value="SEO22584.1"/>
    <property type="molecule type" value="Genomic_DNA"/>
</dbReference>
<dbReference type="InterPro" id="IPR000835">
    <property type="entry name" value="HTH_MarR-typ"/>
</dbReference>
<dbReference type="SUPFAM" id="SSF46785">
    <property type="entry name" value="Winged helix' DNA-binding domain"/>
    <property type="match status" value="1"/>
</dbReference>
<dbReference type="GO" id="GO:0003677">
    <property type="term" value="F:DNA binding"/>
    <property type="evidence" value="ECO:0007669"/>
    <property type="project" value="UniProtKB-KW"/>
</dbReference>
<dbReference type="InterPro" id="IPR011991">
    <property type="entry name" value="ArsR-like_HTH"/>
</dbReference>
<dbReference type="GO" id="GO:0003700">
    <property type="term" value="F:DNA-binding transcription factor activity"/>
    <property type="evidence" value="ECO:0007669"/>
    <property type="project" value="InterPro"/>
</dbReference>
<dbReference type="PANTHER" id="PTHR33164:SF43">
    <property type="entry name" value="HTH-TYPE TRANSCRIPTIONAL REPRESSOR YETL"/>
    <property type="match status" value="1"/>
</dbReference>
<dbReference type="PROSITE" id="PS50995">
    <property type="entry name" value="HTH_MARR_2"/>
    <property type="match status" value="1"/>
</dbReference>
<sequence>MNLYQSLGYLVLGSRLRRLSEAFLAEINRAYQNAGIDFDASWFPVFYLLSKNDALSIKELSEQIEVSHPAASQLIANLKKRGLVSTDTCSDDGRRQLVTLTTSGRELLAQIMPVWAAITEAMTQLVEGDETALQLLPAVTALENTFRQSKLADNIVEKLNTNLKPAGNE</sequence>
<proteinExistence type="predicted"/>